<dbReference type="Pfam" id="PF11536">
    <property type="entry name" value="DUF3226"/>
    <property type="match status" value="1"/>
</dbReference>
<dbReference type="PANTHER" id="PTHR43581:SF4">
    <property type="entry name" value="ATP_GTP PHOSPHATASE"/>
    <property type="match status" value="1"/>
</dbReference>
<name>A0AAP7BW07_CLOPF</name>
<feature type="domain" description="Endonuclease GajA/Old nuclease/RecF-like AAA" evidence="1">
    <location>
        <begin position="1"/>
        <end position="362"/>
    </location>
</feature>
<gene>
    <name evidence="2" type="ORF">G6Z34_10455</name>
</gene>
<reference evidence="2 3" key="1">
    <citation type="submission" date="2020-02" db="EMBL/GenBank/DDBJ databases">
        <title>Genomic Insights into the Phylogeny and Genetic Plasticity of the Human and Animal Enteric Pathogen Clostridium perfringens.</title>
        <authorList>
            <person name="Feng Y."/>
            <person name="Hu Y."/>
        </authorList>
    </citation>
    <scope>NUCLEOTIDE SEQUENCE [LARGE SCALE GENOMIC DNA]</scope>
    <source>
        <strain evidence="2 3">CP-40</strain>
    </source>
</reference>
<dbReference type="InterPro" id="IPR041685">
    <property type="entry name" value="AAA_GajA/Old/RecF-like"/>
</dbReference>
<evidence type="ECO:0000313" key="2">
    <source>
        <dbReference type="EMBL" id="NGU30531.1"/>
    </source>
</evidence>
<dbReference type="EMBL" id="JAALLZ010000003">
    <property type="protein sequence ID" value="NGU30531.1"/>
    <property type="molecule type" value="Genomic_DNA"/>
</dbReference>
<organism evidence="2 3">
    <name type="scientific">Clostridium perfringens</name>
    <dbReference type="NCBI Taxonomy" id="1502"/>
    <lineage>
        <taxon>Bacteria</taxon>
        <taxon>Bacillati</taxon>
        <taxon>Bacillota</taxon>
        <taxon>Clostridia</taxon>
        <taxon>Eubacteriales</taxon>
        <taxon>Clostridiaceae</taxon>
        <taxon>Clostridium</taxon>
    </lineage>
</organism>
<dbReference type="PANTHER" id="PTHR43581">
    <property type="entry name" value="ATP/GTP PHOSPHATASE"/>
    <property type="match status" value="1"/>
</dbReference>
<dbReference type="InterPro" id="IPR027417">
    <property type="entry name" value="P-loop_NTPase"/>
</dbReference>
<dbReference type="Proteomes" id="UP000481454">
    <property type="component" value="Unassembled WGS sequence"/>
</dbReference>
<sequence length="675" mass="77771">MNIVGIRVKNYKSFLDSGKIPVDKKLFSLIGQNNTGKSAIMDAVQCVFPSSKKSVSVLDFHKGTDDEISIEIWFDGVNETYLEEKIYGDKILKQLEKVRNIQAGLGENPTQSKIKKLDAEKEKIEKIRSENYDAYTAKYNIKDEKFYVRLVSKKGKNVYKKFYIDNEIEITEGDLKALLPQLKVIPAIRDPKNESTAGSNSYLKELIQMLDDEIQTSIKIEGNNITYKELNKVIAEETKARCKSIGESVTQFYNQAIGTEEYIVIIDSDVNISKGTTYTTKIRDINTGIESDILNCGTGYQSMIILSILETYVKISQKNSDYILLIEEPEVYLHPKLQRKMIDTLVTISNKNQIIFTSHSPITVSKLSKDQIRLVKKVNGVAKVENIIPKIVINELGIKSDDILTNKGIIFVEGKDDKNIIELLLNKIEYGISDKINIIDAGNCENLKFYANAEILINNNFDIPTLIIRDTDTKEPSKRKEELIKEITSHRNNGLPSEVERKINKSIVILERYSLEGYFIDEKLLSILDIEPSDIKIAIQCYECQYNYYSKRVYENELDGKILSSWYQPKYFLEKFIDKFKSSQLELIEAHNFRYENQWKKFEKCKSCKHSKIDTCINVRAKINDEIKSLKLAKKDFIIESIKDKNIDEIKETKLKIIVEILEDFITYINKQYNL</sequence>
<proteinExistence type="predicted"/>
<dbReference type="AlphaFoldDB" id="A0AAP7BW07"/>
<dbReference type="Gene3D" id="3.40.50.300">
    <property type="entry name" value="P-loop containing nucleotide triphosphate hydrolases"/>
    <property type="match status" value="1"/>
</dbReference>
<evidence type="ECO:0000313" key="3">
    <source>
        <dbReference type="Proteomes" id="UP000481454"/>
    </source>
</evidence>
<accession>A0AAP7BW07</accession>
<evidence type="ECO:0000259" key="1">
    <source>
        <dbReference type="Pfam" id="PF13175"/>
    </source>
</evidence>
<dbReference type="SUPFAM" id="SSF52540">
    <property type="entry name" value="P-loop containing nucleoside triphosphate hydrolases"/>
    <property type="match status" value="1"/>
</dbReference>
<dbReference type="InterPro" id="IPR024508">
    <property type="entry name" value="DUF3226"/>
</dbReference>
<dbReference type="RefSeq" id="WP_003455457.1">
    <property type="nucleotide sequence ID" value="NZ_CATNWT010000001.1"/>
</dbReference>
<dbReference type="Pfam" id="PF13175">
    <property type="entry name" value="AAA_15"/>
    <property type="match status" value="1"/>
</dbReference>
<dbReference type="InterPro" id="IPR051396">
    <property type="entry name" value="Bact_Antivir_Def_Nuclease"/>
</dbReference>
<protein>
    <submittedName>
        <fullName evidence="2">AAA family ATPase</fullName>
    </submittedName>
</protein>
<comment type="caution">
    <text evidence="2">The sequence shown here is derived from an EMBL/GenBank/DDBJ whole genome shotgun (WGS) entry which is preliminary data.</text>
</comment>